<comment type="caution">
    <text evidence="2">The sequence shown here is derived from an EMBL/GenBank/DDBJ whole genome shotgun (WGS) entry which is preliminary data.</text>
</comment>
<organism evidence="2 3">
    <name type="scientific">Streptomyces andamanensis</name>
    <dbReference type="NCBI Taxonomy" id="1565035"/>
    <lineage>
        <taxon>Bacteria</taxon>
        <taxon>Bacillati</taxon>
        <taxon>Actinomycetota</taxon>
        <taxon>Actinomycetes</taxon>
        <taxon>Kitasatosporales</taxon>
        <taxon>Streptomycetaceae</taxon>
        <taxon>Streptomyces</taxon>
    </lineage>
</organism>
<evidence type="ECO:0000256" key="1">
    <source>
        <dbReference type="SAM" id="SignalP"/>
    </source>
</evidence>
<proteinExistence type="predicted"/>
<sequence>MRKFRTGLAVTALAAATVIGVGTTTASAAVGSDSYTLHGVTITGTNMQDTTPWVSASLCNHQSSANSFRFWIQDAAEGHRHITPSDHTTPLLAPGACDYVYGEDSGQDAIQVFASSGSLWTFGTDPISLG</sequence>
<accession>A0ABV8T7Y0</accession>
<evidence type="ECO:0000313" key="2">
    <source>
        <dbReference type="EMBL" id="MFC4326480.1"/>
    </source>
</evidence>
<keyword evidence="3" id="KW-1185">Reference proteome</keyword>
<dbReference type="Proteomes" id="UP001595824">
    <property type="component" value="Unassembled WGS sequence"/>
</dbReference>
<feature type="signal peptide" evidence="1">
    <location>
        <begin position="1"/>
        <end position="28"/>
    </location>
</feature>
<protein>
    <submittedName>
        <fullName evidence="2">Uncharacterized protein</fullName>
    </submittedName>
</protein>
<evidence type="ECO:0000313" key="3">
    <source>
        <dbReference type="Proteomes" id="UP001595824"/>
    </source>
</evidence>
<dbReference type="EMBL" id="JBHSDP010000003">
    <property type="protein sequence ID" value="MFC4326480.1"/>
    <property type="molecule type" value="Genomic_DNA"/>
</dbReference>
<gene>
    <name evidence="2" type="ORF">ACFPC0_01260</name>
</gene>
<name>A0ABV8T7Y0_9ACTN</name>
<dbReference type="RefSeq" id="WP_018567324.1">
    <property type="nucleotide sequence ID" value="NZ_JBHSDP010000003.1"/>
</dbReference>
<reference evidence="3" key="1">
    <citation type="journal article" date="2019" name="Int. J. Syst. Evol. Microbiol.">
        <title>The Global Catalogue of Microorganisms (GCM) 10K type strain sequencing project: providing services to taxonomists for standard genome sequencing and annotation.</title>
        <authorList>
            <consortium name="The Broad Institute Genomics Platform"/>
            <consortium name="The Broad Institute Genome Sequencing Center for Infectious Disease"/>
            <person name="Wu L."/>
            <person name="Ma J."/>
        </authorList>
    </citation>
    <scope>NUCLEOTIDE SEQUENCE [LARGE SCALE GENOMIC DNA]</scope>
    <source>
        <strain evidence="3">PCU 347</strain>
    </source>
</reference>
<feature type="chain" id="PRO_5045927369" evidence="1">
    <location>
        <begin position="29"/>
        <end position="130"/>
    </location>
</feature>
<keyword evidence="1" id="KW-0732">Signal</keyword>